<dbReference type="InterPro" id="IPR036995">
    <property type="entry name" value="MPG_sf"/>
</dbReference>
<dbReference type="Gene3D" id="3.10.300.10">
    <property type="entry name" value="Methylpurine-DNA glycosylase (MPG)"/>
    <property type="match status" value="2"/>
</dbReference>
<evidence type="ECO:0000313" key="7">
    <source>
        <dbReference type="EMBL" id="KKQ18330.1"/>
    </source>
</evidence>
<dbReference type="EMBL" id="LBSM01000006">
    <property type="protein sequence ID" value="KKQ18330.1"/>
    <property type="molecule type" value="Genomic_DNA"/>
</dbReference>
<feature type="transmembrane region" description="Helical" evidence="6">
    <location>
        <begin position="63"/>
        <end position="81"/>
    </location>
</feature>
<evidence type="ECO:0000256" key="2">
    <source>
        <dbReference type="ARBA" id="ARBA00022763"/>
    </source>
</evidence>
<protein>
    <recommendedName>
        <fullName evidence="5">Putative 3-methyladenine DNA glycosylase</fullName>
        <ecNumber evidence="5">3.2.2.-</ecNumber>
    </recommendedName>
</protein>
<gene>
    <name evidence="7" type="ORF">US31_C0006G0061</name>
</gene>
<dbReference type="CDD" id="cd00540">
    <property type="entry name" value="AAG"/>
    <property type="match status" value="1"/>
</dbReference>
<dbReference type="EC" id="3.2.2.-" evidence="5"/>
<comment type="caution">
    <text evidence="7">The sequence shown here is derived from an EMBL/GenBank/DDBJ whole genome shotgun (WGS) entry which is preliminary data.</text>
</comment>
<comment type="similarity">
    <text evidence="1 5">Belongs to the DNA glycosylase MPG family.</text>
</comment>
<evidence type="ECO:0000313" key="8">
    <source>
        <dbReference type="Proteomes" id="UP000034508"/>
    </source>
</evidence>
<sequence>MKLKKTFYERLTVVVAKDLIGKFLVHKTNDKILVAEITETEAYAGFEDKASHASRGKTPRNEIMFGPAGFAYVYLIYGMYYCLNIVTEKEGYPAAVLIRGLDYPKSDGPGKLCRELKITKENHNGLDLTGNVLWVEDRGVKREVVALKRVGVDYAGECKNWLWRFKRNN</sequence>
<keyword evidence="6" id="KW-1133">Transmembrane helix</keyword>
<dbReference type="PATRIC" id="fig|1618331.3.peg.473"/>
<accession>A0A0G0FWU9</accession>
<dbReference type="GO" id="GO:0003677">
    <property type="term" value="F:DNA binding"/>
    <property type="evidence" value="ECO:0007669"/>
    <property type="project" value="InterPro"/>
</dbReference>
<keyword evidence="3 5" id="KW-0378">Hydrolase</keyword>
<dbReference type="Pfam" id="PF02245">
    <property type="entry name" value="Pur_DNA_glyco"/>
    <property type="match status" value="2"/>
</dbReference>
<reference evidence="7 8" key="1">
    <citation type="journal article" date="2015" name="Nature">
        <title>rRNA introns, odd ribosomes, and small enigmatic genomes across a large radiation of phyla.</title>
        <authorList>
            <person name="Brown C.T."/>
            <person name="Hug L.A."/>
            <person name="Thomas B.C."/>
            <person name="Sharon I."/>
            <person name="Castelle C.J."/>
            <person name="Singh A."/>
            <person name="Wilkins M.J."/>
            <person name="Williams K.H."/>
            <person name="Banfield J.F."/>
        </authorList>
    </citation>
    <scope>NUCLEOTIDE SEQUENCE [LARGE SCALE GENOMIC DNA]</scope>
</reference>
<evidence type="ECO:0000256" key="5">
    <source>
        <dbReference type="HAMAP-Rule" id="MF_00527"/>
    </source>
</evidence>
<dbReference type="PANTHER" id="PTHR10429:SF0">
    <property type="entry name" value="DNA-3-METHYLADENINE GLYCOSYLASE"/>
    <property type="match status" value="1"/>
</dbReference>
<dbReference type="PANTHER" id="PTHR10429">
    <property type="entry name" value="DNA-3-METHYLADENINE GLYCOSYLASE"/>
    <property type="match status" value="1"/>
</dbReference>
<organism evidence="7 8">
    <name type="scientific">Berkelbacteria bacterium GW2011_GWA1_36_9</name>
    <dbReference type="NCBI Taxonomy" id="1618331"/>
    <lineage>
        <taxon>Bacteria</taxon>
        <taxon>Candidatus Berkelbacteria</taxon>
    </lineage>
</organism>
<evidence type="ECO:0000256" key="1">
    <source>
        <dbReference type="ARBA" id="ARBA00009232"/>
    </source>
</evidence>
<evidence type="ECO:0000256" key="6">
    <source>
        <dbReference type="SAM" id="Phobius"/>
    </source>
</evidence>
<keyword evidence="6" id="KW-0812">Transmembrane</keyword>
<dbReference type="InterPro" id="IPR003180">
    <property type="entry name" value="MPG"/>
</dbReference>
<name>A0A0G0FWU9_9BACT</name>
<proteinExistence type="inferred from homology"/>
<keyword evidence="2 5" id="KW-0227">DNA damage</keyword>
<dbReference type="GO" id="GO:0006284">
    <property type="term" value="P:base-excision repair"/>
    <property type="evidence" value="ECO:0007669"/>
    <property type="project" value="InterPro"/>
</dbReference>
<dbReference type="HAMAP" id="MF_00527">
    <property type="entry name" value="3MGH"/>
    <property type="match status" value="1"/>
</dbReference>
<dbReference type="SUPFAM" id="SSF50486">
    <property type="entry name" value="FMT C-terminal domain-like"/>
    <property type="match status" value="1"/>
</dbReference>
<dbReference type="GO" id="GO:0003905">
    <property type="term" value="F:alkylbase DNA N-glycosylase activity"/>
    <property type="evidence" value="ECO:0007669"/>
    <property type="project" value="InterPro"/>
</dbReference>
<dbReference type="AlphaFoldDB" id="A0A0G0FWU9"/>
<keyword evidence="4 5" id="KW-0234">DNA repair</keyword>
<dbReference type="NCBIfam" id="TIGR00567">
    <property type="entry name" value="3mg"/>
    <property type="match status" value="1"/>
</dbReference>
<evidence type="ECO:0000256" key="4">
    <source>
        <dbReference type="ARBA" id="ARBA00023204"/>
    </source>
</evidence>
<dbReference type="InterPro" id="IPR011034">
    <property type="entry name" value="Formyl_transferase-like_C_sf"/>
</dbReference>
<dbReference type="Proteomes" id="UP000034508">
    <property type="component" value="Unassembled WGS sequence"/>
</dbReference>
<keyword evidence="6" id="KW-0472">Membrane</keyword>
<evidence type="ECO:0000256" key="3">
    <source>
        <dbReference type="ARBA" id="ARBA00022801"/>
    </source>
</evidence>